<dbReference type="STRING" id="121224.E0VD16"/>
<dbReference type="InParanoid" id="E0VD16"/>
<dbReference type="Pfam" id="PF11901">
    <property type="entry name" value="DM9"/>
    <property type="match status" value="1"/>
</dbReference>
<dbReference type="EMBL" id="AAZO01001235">
    <property type="status" value="NOT_ANNOTATED_CDS"/>
    <property type="molecule type" value="Genomic_DNA"/>
</dbReference>
<proteinExistence type="predicted"/>
<evidence type="ECO:0000313" key="1">
    <source>
        <dbReference type="EMBL" id="EEB11272.1"/>
    </source>
</evidence>
<reference evidence="1" key="2">
    <citation type="submission" date="2007-04" db="EMBL/GenBank/DDBJ databases">
        <title>The genome of the human body louse.</title>
        <authorList>
            <consortium name="The Human Body Louse Genome Consortium"/>
            <person name="Kirkness E."/>
            <person name="Walenz B."/>
            <person name="Hass B."/>
            <person name="Bruggner R."/>
            <person name="Strausberg R."/>
        </authorList>
    </citation>
    <scope>NUCLEOTIDE SEQUENCE</scope>
    <source>
        <strain evidence="1">USDA</strain>
    </source>
</reference>
<protein>
    <submittedName>
        <fullName evidence="1 2">Uncharacterized protein</fullName>
    </submittedName>
</protein>
<organism>
    <name type="scientific">Pediculus humanus subsp. corporis</name>
    <name type="common">Body louse</name>
    <dbReference type="NCBI Taxonomy" id="121224"/>
    <lineage>
        <taxon>Eukaryota</taxon>
        <taxon>Metazoa</taxon>
        <taxon>Ecdysozoa</taxon>
        <taxon>Arthropoda</taxon>
        <taxon>Hexapoda</taxon>
        <taxon>Insecta</taxon>
        <taxon>Pterygota</taxon>
        <taxon>Neoptera</taxon>
        <taxon>Paraneoptera</taxon>
        <taxon>Psocodea</taxon>
        <taxon>Troctomorpha</taxon>
        <taxon>Phthiraptera</taxon>
        <taxon>Anoplura</taxon>
        <taxon>Pediculidae</taxon>
        <taxon>Pediculus</taxon>
    </lineage>
</organism>
<dbReference type="EMBL" id="DS235070">
    <property type="protein sequence ID" value="EEB11272.1"/>
    <property type="molecule type" value="Genomic_DNA"/>
</dbReference>
<dbReference type="eggNOG" id="ENOG502S083">
    <property type="taxonomic scope" value="Eukaryota"/>
</dbReference>
<dbReference type="PANTHER" id="PTHR31649">
    <property type="entry name" value="AGAP009604-PA"/>
    <property type="match status" value="1"/>
</dbReference>
<reference evidence="1" key="1">
    <citation type="submission" date="2007-04" db="EMBL/GenBank/DDBJ databases">
        <title>Annotation of Pediculus humanus corporis strain USDA.</title>
        <authorList>
            <person name="Kirkness E."/>
            <person name="Hannick L."/>
            <person name="Hass B."/>
            <person name="Bruggner R."/>
            <person name="Lawson D."/>
            <person name="Bidwell S."/>
            <person name="Joardar V."/>
            <person name="Caler E."/>
            <person name="Walenz B."/>
            <person name="Inman J."/>
            <person name="Schobel S."/>
            <person name="Galinsky K."/>
            <person name="Amedeo P."/>
            <person name="Strausberg R."/>
        </authorList>
    </citation>
    <scope>NUCLEOTIDE SEQUENCE</scope>
    <source>
        <strain evidence="1">USDA</strain>
    </source>
</reference>
<dbReference type="InterPro" id="IPR006616">
    <property type="entry name" value="DM9_repeat"/>
</dbReference>
<evidence type="ECO:0000313" key="3">
    <source>
        <dbReference type="Proteomes" id="UP000009046"/>
    </source>
</evidence>
<dbReference type="Proteomes" id="UP000009046">
    <property type="component" value="Unassembled WGS sequence"/>
</dbReference>
<name>E0VD16_PEDHC</name>
<dbReference type="KEGG" id="phu:Phum_PHUM103700"/>
<dbReference type="EnsemblMetazoa" id="PHUM103700-RA">
    <property type="protein sequence ID" value="PHUM103700-PA"/>
    <property type="gene ID" value="PHUM103700"/>
</dbReference>
<dbReference type="OrthoDB" id="1925699at2759"/>
<keyword evidence="3" id="KW-1185">Reference proteome</keyword>
<accession>E0VD16</accession>
<sequence length="193" mass="21255">MAGYYGWNITNTQDLIESEGECISMPVPYVSEEENSSDENSNSSVNPSVKGYYWCVSTGDIPPQAVKSGLDKDGGDIYIGRAIHEGELHPAKIIPNHGCAYIAYNGEEVRKDDYEILCRGSCTVIWQECRDGMIPYNAVAGGCTSDNEKLYIGRVFHDGTHTPGKIHPSHNTCYVPYGGEELSFSNYEALVLQ</sequence>
<dbReference type="AlphaFoldDB" id="E0VD16"/>
<dbReference type="OMA" id="HFSHGAI"/>
<reference evidence="2" key="3">
    <citation type="submission" date="2021-02" db="UniProtKB">
        <authorList>
            <consortium name="EnsemblMetazoa"/>
        </authorList>
    </citation>
    <scope>IDENTIFICATION</scope>
    <source>
        <strain evidence="2">USDA</strain>
    </source>
</reference>
<dbReference type="SMART" id="SM00696">
    <property type="entry name" value="DM9"/>
    <property type="match status" value="2"/>
</dbReference>
<dbReference type="RefSeq" id="XP_002424010.1">
    <property type="nucleotide sequence ID" value="XM_002423965.1"/>
</dbReference>
<dbReference type="FunCoup" id="E0VD16">
    <property type="interactions" value="77"/>
</dbReference>
<dbReference type="HOGENOM" id="CLU_112596_2_1_1"/>
<dbReference type="VEuPathDB" id="VectorBase:PHUM103700"/>
<gene>
    <name evidence="2" type="primary">8238133</name>
    <name evidence="1" type="ORF">Phum_PHUM103700</name>
</gene>
<dbReference type="GeneID" id="8238133"/>
<dbReference type="PANTHER" id="PTHR31649:SF1">
    <property type="entry name" value="FARNESOIC ACID O-METHYL TRANSFERASE DOMAIN-CONTAINING PROTEIN"/>
    <property type="match status" value="1"/>
</dbReference>
<dbReference type="CTD" id="8238133"/>
<evidence type="ECO:0000313" key="2">
    <source>
        <dbReference type="EnsemblMetazoa" id="PHUM103700-PA"/>
    </source>
</evidence>